<dbReference type="AlphaFoldDB" id="A0A6J5FCM3"/>
<accession>A0A6J5FCM3</accession>
<gene>
    <name evidence="1" type="ORF">LMG29542_08357</name>
</gene>
<organism evidence="1 2">
    <name type="scientific">Paraburkholderia humisilvae</name>
    <dbReference type="NCBI Taxonomy" id="627669"/>
    <lineage>
        <taxon>Bacteria</taxon>
        <taxon>Pseudomonadati</taxon>
        <taxon>Pseudomonadota</taxon>
        <taxon>Betaproteobacteria</taxon>
        <taxon>Burkholderiales</taxon>
        <taxon>Burkholderiaceae</taxon>
        <taxon>Paraburkholderia</taxon>
    </lineage>
</organism>
<dbReference type="Proteomes" id="UP000494363">
    <property type="component" value="Unassembled WGS sequence"/>
</dbReference>
<evidence type="ECO:0000313" key="1">
    <source>
        <dbReference type="EMBL" id="CAB3774975.1"/>
    </source>
</evidence>
<sequence length="52" mass="5444">MPVVSDAGEACGQHIDQDAAFEFAGFEGHGLVAGAPLRTMVLGAMLVDRTQR</sequence>
<evidence type="ECO:0000313" key="2">
    <source>
        <dbReference type="Proteomes" id="UP000494363"/>
    </source>
</evidence>
<keyword evidence="2" id="KW-1185">Reference proteome</keyword>
<dbReference type="EMBL" id="CADIKH010000218">
    <property type="protein sequence ID" value="CAB3774975.1"/>
    <property type="molecule type" value="Genomic_DNA"/>
</dbReference>
<protein>
    <submittedName>
        <fullName evidence="1">Uncharacterized protein</fullName>
    </submittedName>
</protein>
<name>A0A6J5FCM3_9BURK</name>
<proteinExistence type="predicted"/>
<reference evidence="1 2" key="1">
    <citation type="submission" date="2020-04" db="EMBL/GenBank/DDBJ databases">
        <authorList>
            <person name="De Canck E."/>
        </authorList>
    </citation>
    <scope>NUCLEOTIDE SEQUENCE [LARGE SCALE GENOMIC DNA]</scope>
    <source>
        <strain evidence="1 2">LMG 29542</strain>
    </source>
</reference>